<feature type="transmembrane region" description="Helical" evidence="6">
    <location>
        <begin position="421"/>
        <end position="440"/>
    </location>
</feature>
<dbReference type="GO" id="GO:0005385">
    <property type="term" value="F:zinc ion transmembrane transporter activity"/>
    <property type="evidence" value="ECO:0007669"/>
    <property type="project" value="TreeGrafter"/>
</dbReference>
<comment type="caution">
    <text evidence="7">The sequence shown here is derived from an EMBL/GenBank/DDBJ whole genome shotgun (WGS) entry which is preliminary data.</text>
</comment>
<sequence>MSKPQCGGGAAQLAEYDLPLHVGAVFLVFAFSIAGAGLPVVGKRVSWAKLPNRVIFFCKHFGTGVLIATAFVHLVPTAFQSLSDPCLPSLLTDDYPAMPGVIMMFALFALFTIEMYLKAKTGGHSHGGPMGNGAPAPAQHGHGHGHGHAQANGPGLAAQGSRPGVGTPQALPAYVVHSRDGSETIVDGMEKPHAYTHSYEASAAAREEMEQYNNLSDMPTWFQVFYAQYVRQREELKDMILSVTPRALYPVEKSEFDDSSSVDLHHDGDSEEGTVDAATLKTMNLNISLLEGGILFHSIFVGMTVSITTDGFVILLVAILFHQFFEGLGLGSRIAAVPYPKQSIRPWVLVCAFGTTCPIGQAIGLMTRNSYDPSSAFALILVGAFNAFSSGLLIYAALVDLLAEDFLSEEASLIMTKKDKIQAFSFVLMGAAGMSVVGAFA</sequence>
<feature type="transmembrane region" description="Helical" evidence="6">
    <location>
        <begin position="20"/>
        <end position="42"/>
    </location>
</feature>
<gene>
    <name evidence="7" type="ORF">H2204_007013</name>
</gene>
<name>A0AA38Y2S1_9EURO</name>
<dbReference type="Pfam" id="PF02535">
    <property type="entry name" value="Zip"/>
    <property type="match status" value="1"/>
</dbReference>
<dbReference type="PANTHER" id="PTHR11040">
    <property type="entry name" value="ZINC/IRON TRANSPORTER"/>
    <property type="match status" value="1"/>
</dbReference>
<proteinExistence type="predicted"/>
<comment type="subcellular location">
    <subcellularLocation>
        <location evidence="1">Membrane</location>
        <topology evidence="1">Multi-pass membrane protein</topology>
    </subcellularLocation>
</comment>
<evidence type="ECO:0000256" key="3">
    <source>
        <dbReference type="ARBA" id="ARBA00022989"/>
    </source>
</evidence>
<feature type="region of interest" description="Disordered" evidence="5">
    <location>
        <begin position="124"/>
        <end position="169"/>
    </location>
</feature>
<feature type="transmembrane region" description="Helical" evidence="6">
    <location>
        <begin position="377"/>
        <end position="398"/>
    </location>
</feature>
<reference evidence="7" key="1">
    <citation type="submission" date="2022-10" db="EMBL/GenBank/DDBJ databases">
        <title>Culturing micro-colonial fungi from biological soil crusts in the Mojave desert and describing Neophaeococcomyces mojavensis, and introducing the new genera and species Taxawa tesnikishii.</title>
        <authorList>
            <person name="Kurbessoian T."/>
            <person name="Stajich J.E."/>
        </authorList>
    </citation>
    <scope>NUCLEOTIDE SEQUENCE</scope>
    <source>
        <strain evidence="7">TK_35</strain>
    </source>
</reference>
<keyword evidence="8" id="KW-1185">Reference proteome</keyword>
<dbReference type="GO" id="GO:0005886">
    <property type="term" value="C:plasma membrane"/>
    <property type="evidence" value="ECO:0007669"/>
    <property type="project" value="TreeGrafter"/>
</dbReference>
<evidence type="ECO:0000256" key="6">
    <source>
        <dbReference type="SAM" id="Phobius"/>
    </source>
</evidence>
<dbReference type="Proteomes" id="UP001172681">
    <property type="component" value="Unassembled WGS sequence"/>
</dbReference>
<evidence type="ECO:0000313" key="7">
    <source>
        <dbReference type="EMBL" id="KAJ9633463.1"/>
    </source>
</evidence>
<protein>
    <submittedName>
        <fullName evidence="7">Uncharacterized protein</fullName>
    </submittedName>
</protein>
<accession>A0AA38Y2S1</accession>
<feature type="transmembrane region" description="Helical" evidence="6">
    <location>
        <begin position="54"/>
        <end position="75"/>
    </location>
</feature>
<keyword evidence="2 6" id="KW-0812">Transmembrane</keyword>
<feature type="transmembrane region" description="Helical" evidence="6">
    <location>
        <begin position="95"/>
        <end position="117"/>
    </location>
</feature>
<dbReference type="PANTHER" id="PTHR11040:SF24">
    <property type="entry name" value="FE(2+) TRANSPORTER 3"/>
    <property type="match status" value="1"/>
</dbReference>
<evidence type="ECO:0000256" key="5">
    <source>
        <dbReference type="SAM" id="MobiDB-lite"/>
    </source>
</evidence>
<dbReference type="EMBL" id="JAPDRN010000046">
    <property type="protein sequence ID" value="KAJ9633463.1"/>
    <property type="molecule type" value="Genomic_DNA"/>
</dbReference>
<evidence type="ECO:0000313" key="8">
    <source>
        <dbReference type="Proteomes" id="UP001172681"/>
    </source>
</evidence>
<dbReference type="AlphaFoldDB" id="A0AA38Y2S1"/>
<evidence type="ECO:0000256" key="1">
    <source>
        <dbReference type="ARBA" id="ARBA00004141"/>
    </source>
</evidence>
<keyword evidence="3 6" id="KW-1133">Transmembrane helix</keyword>
<organism evidence="7 8">
    <name type="scientific">Knufia peltigerae</name>
    <dbReference type="NCBI Taxonomy" id="1002370"/>
    <lineage>
        <taxon>Eukaryota</taxon>
        <taxon>Fungi</taxon>
        <taxon>Dikarya</taxon>
        <taxon>Ascomycota</taxon>
        <taxon>Pezizomycotina</taxon>
        <taxon>Eurotiomycetes</taxon>
        <taxon>Chaetothyriomycetidae</taxon>
        <taxon>Chaetothyriales</taxon>
        <taxon>Trichomeriaceae</taxon>
        <taxon>Knufia</taxon>
    </lineage>
</organism>
<evidence type="ECO:0000256" key="4">
    <source>
        <dbReference type="ARBA" id="ARBA00023136"/>
    </source>
</evidence>
<feature type="transmembrane region" description="Helical" evidence="6">
    <location>
        <begin position="294"/>
        <end position="324"/>
    </location>
</feature>
<feature type="transmembrane region" description="Helical" evidence="6">
    <location>
        <begin position="344"/>
        <end position="365"/>
    </location>
</feature>
<keyword evidence="4 6" id="KW-0472">Membrane</keyword>
<dbReference type="InterPro" id="IPR003689">
    <property type="entry name" value="ZIP"/>
</dbReference>
<evidence type="ECO:0000256" key="2">
    <source>
        <dbReference type="ARBA" id="ARBA00022692"/>
    </source>
</evidence>